<sequence>MTWDLQLNGRHDLALSSEQDLVLIEGAGRIRQQITITLLTFLGEWFLDQSWGVPYLEKIMVKAPNRAEIENIVRAKVRAVPGVIAVPMVQIELNAIARRARITLPEIQTDAGPLTVTVTQ</sequence>
<dbReference type="Pfam" id="PF10934">
    <property type="entry name" value="Sheath_initiator"/>
    <property type="match status" value="1"/>
</dbReference>
<gene>
    <name evidence="1" type="ORF">MXF72_11510</name>
</gene>
<proteinExistence type="predicted"/>
<organism evidence="1 2">
    <name type="scientific">Alcaligenes faecalis</name>
    <dbReference type="NCBI Taxonomy" id="511"/>
    <lineage>
        <taxon>Bacteria</taxon>
        <taxon>Pseudomonadati</taxon>
        <taxon>Pseudomonadota</taxon>
        <taxon>Betaproteobacteria</taxon>
        <taxon>Burkholderiales</taxon>
        <taxon>Alcaligenaceae</taxon>
        <taxon>Alcaligenes</taxon>
    </lineage>
</organism>
<evidence type="ECO:0000313" key="1">
    <source>
        <dbReference type="EMBL" id="UPL20052.1"/>
    </source>
</evidence>
<accession>A0AAE9HBI6</accession>
<evidence type="ECO:0000313" key="2">
    <source>
        <dbReference type="Proteomes" id="UP000830925"/>
    </source>
</evidence>
<dbReference type="InterPro" id="IPR020288">
    <property type="entry name" value="Sheath_initiator"/>
</dbReference>
<dbReference type="EMBL" id="CP095873">
    <property type="protein sequence ID" value="UPL20052.1"/>
    <property type="molecule type" value="Genomic_DNA"/>
</dbReference>
<dbReference type="RefSeq" id="WP_247965627.1">
    <property type="nucleotide sequence ID" value="NZ_CP095873.1"/>
</dbReference>
<name>A0AAE9HBI6_ALCFA</name>
<dbReference type="Proteomes" id="UP000830925">
    <property type="component" value="Chromosome"/>
</dbReference>
<protein>
    <submittedName>
        <fullName evidence="1">Uncharacterized protein</fullName>
    </submittedName>
</protein>
<dbReference type="AlphaFoldDB" id="A0AAE9HBI6"/>
<reference evidence="1" key="1">
    <citation type="submission" date="2022-04" db="EMBL/GenBank/DDBJ databases">
        <title>Genomic mining of Alcaligenes faecalis D334 producing ectoin and derivatives.</title>
        <authorList>
            <person name="Doan V.T."/>
            <person name="Quach N.T."/>
            <person name="Vu T.-H.-N."/>
            <person name="Phi Q.-T."/>
        </authorList>
    </citation>
    <scope>NUCLEOTIDE SEQUENCE</scope>
    <source>
        <strain evidence="1">D334</strain>
    </source>
</reference>